<evidence type="ECO:0000313" key="1">
    <source>
        <dbReference type="EMBL" id="WFL78000.1"/>
    </source>
</evidence>
<evidence type="ECO:0008006" key="3">
    <source>
        <dbReference type="Google" id="ProtNLM"/>
    </source>
</evidence>
<evidence type="ECO:0000313" key="2">
    <source>
        <dbReference type="Proteomes" id="UP001215827"/>
    </source>
</evidence>
<reference evidence="1 2" key="1">
    <citation type="submission" date="2023-03" db="EMBL/GenBank/DDBJ databases">
        <title>Altererythrobacter sp. CAU 1644 isolated from sand.</title>
        <authorList>
            <person name="Kim W."/>
        </authorList>
    </citation>
    <scope>NUCLEOTIDE SEQUENCE [LARGE SCALE GENOMIC DNA]</scope>
    <source>
        <strain evidence="1 2">CAU 1644</strain>
    </source>
</reference>
<gene>
    <name evidence="1" type="ORF">P7228_02730</name>
</gene>
<dbReference type="Proteomes" id="UP001215827">
    <property type="component" value="Chromosome"/>
</dbReference>
<dbReference type="EMBL" id="CP121106">
    <property type="protein sequence ID" value="WFL78000.1"/>
    <property type="molecule type" value="Genomic_DNA"/>
</dbReference>
<dbReference type="RefSeq" id="WP_278016691.1">
    <property type="nucleotide sequence ID" value="NZ_CP121106.1"/>
</dbReference>
<protein>
    <recommendedName>
        <fullName evidence="3">ABC transporter</fullName>
    </recommendedName>
</protein>
<name>A0ABY8FSM4_9SPHN</name>
<sequence>MATTRRKYAWLAALLALAVGLYAAWTIAARSADRQPLALMTSLPIYWGEGSDMGELIAGRVDTPFVRQVLERQYELEMLDTLAAQPGVGDEAATIDPLAGVTRLFIVQPRGLGPEDNVALDKWVRAGGKLLLALDPQLTNTYAVTISDPRHPTSAALIPPVMQRWGLAMRYDEEQTFGQRTVTVDGMDWPVVLAGELFAVGAEGDEGRGKCSIEADGVIARCSVGAGQVTVLADAAMFEQVGAEGMGEDEMLTLLRTAFD</sequence>
<proteinExistence type="predicted"/>
<accession>A0ABY8FSM4</accession>
<keyword evidence="2" id="KW-1185">Reference proteome</keyword>
<organism evidence="1 2">
    <name type="scientific">Altererythrobacter arenosus</name>
    <dbReference type="NCBI Taxonomy" id="3032592"/>
    <lineage>
        <taxon>Bacteria</taxon>
        <taxon>Pseudomonadati</taxon>
        <taxon>Pseudomonadota</taxon>
        <taxon>Alphaproteobacteria</taxon>
        <taxon>Sphingomonadales</taxon>
        <taxon>Erythrobacteraceae</taxon>
        <taxon>Altererythrobacter</taxon>
    </lineage>
</organism>